<dbReference type="InterPro" id="IPR036291">
    <property type="entry name" value="NAD(P)-bd_dom_sf"/>
</dbReference>
<name>A0A1T2XM42_9BACL</name>
<comment type="caution">
    <text evidence="3">The sequence shown here is derived from an EMBL/GenBank/DDBJ whole genome shotgun (WGS) entry which is preliminary data.</text>
</comment>
<dbReference type="PRINTS" id="PR00081">
    <property type="entry name" value="GDHRDH"/>
</dbReference>
<protein>
    <submittedName>
        <fullName evidence="3">Short-chain dehydrogenase</fullName>
    </submittedName>
</protein>
<accession>A0A1T2XM42</accession>
<dbReference type="GO" id="GO:0016491">
    <property type="term" value="F:oxidoreductase activity"/>
    <property type="evidence" value="ECO:0007669"/>
    <property type="project" value="UniProtKB-KW"/>
</dbReference>
<dbReference type="OrthoDB" id="9803333at2"/>
<dbReference type="InterPro" id="IPR002347">
    <property type="entry name" value="SDR_fam"/>
</dbReference>
<keyword evidence="2" id="KW-0560">Oxidoreductase</keyword>
<dbReference type="GO" id="GO:0008206">
    <property type="term" value="P:bile acid metabolic process"/>
    <property type="evidence" value="ECO:0007669"/>
    <property type="project" value="UniProtKB-ARBA"/>
</dbReference>
<dbReference type="PANTHER" id="PTHR42879:SF2">
    <property type="entry name" value="3-OXOACYL-[ACYL-CARRIER-PROTEIN] REDUCTASE FABG"/>
    <property type="match status" value="1"/>
</dbReference>
<dbReference type="FunFam" id="3.40.50.720:FF:000084">
    <property type="entry name" value="Short-chain dehydrogenase reductase"/>
    <property type="match status" value="1"/>
</dbReference>
<comment type="similarity">
    <text evidence="1">Belongs to the short-chain dehydrogenases/reductases (SDR) family.</text>
</comment>
<dbReference type="EMBL" id="MSZX01000001">
    <property type="protein sequence ID" value="OPA80950.1"/>
    <property type="molecule type" value="Genomic_DNA"/>
</dbReference>
<reference evidence="3 4" key="1">
    <citation type="submission" date="2017-01" db="EMBL/GenBank/DDBJ databases">
        <title>Genome analysis of Paenibacillus selenitrireducens ES3-24.</title>
        <authorList>
            <person name="Xu D."/>
            <person name="Yao R."/>
            <person name="Zheng S."/>
        </authorList>
    </citation>
    <scope>NUCLEOTIDE SEQUENCE [LARGE SCALE GENOMIC DNA]</scope>
    <source>
        <strain evidence="3 4">ES3-24</strain>
    </source>
</reference>
<sequence>MFDLSGKVVLVTGSSQGLGRGMILGMAEAGANVIINALDVTDSTLHLVEQVKAIGREAIAIQADVSQEEDVQRLFHKAVEKYGRLDIMVNNAGTSRAETIDETSLQSWNEIMNNNLTSTFLCSKYAMDIMMPQKSGRIISISSVVGHQGALYGHVHYAASKSGQIGFTKTLARTAAPYGITVNAIAPGIIETELLLQTHGDEKLNKLTESVPLGLGKLEDVAAAAVFLASDEARYITGVTLDVNGGLYLR</sequence>
<organism evidence="3 4">
    <name type="scientific">Paenibacillus selenitireducens</name>
    <dbReference type="NCBI Taxonomy" id="1324314"/>
    <lineage>
        <taxon>Bacteria</taxon>
        <taxon>Bacillati</taxon>
        <taxon>Bacillota</taxon>
        <taxon>Bacilli</taxon>
        <taxon>Bacillales</taxon>
        <taxon>Paenibacillaceae</taxon>
        <taxon>Paenibacillus</taxon>
    </lineage>
</organism>
<gene>
    <name evidence="3" type="ORF">BVG16_00970</name>
</gene>
<evidence type="ECO:0000313" key="4">
    <source>
        <dbReference type="Proteomes" id="UP000190188"/>
    </source>
</evidence>
<dbReference type="SUPFAM" id="SSF51735">
    <property type="entry name" value="NAD(P)-binding Rossmann-fold domains"/>
    <property type="match status" value="1"/>
</dbReference>
<evidence type="ECO:0000256" key="1">
    <source>
        <dbReference type="ARBA" id="ARBA00006484"/>
    </source>
</evidence>
<proteinExistence type="inferred from homology"/>
<dbReference type="Pfam" id="PF13561">
    <property type="entry name" value="adh_short_C2"/>
    <property type="match status" value="1"/>
</dbReference>
<dbReference type="AlphaFoldDB" id="A0A1T2XM42"/>
<dbReference type="RefSeq" id="WP_078496673.1">
    <property type="nucleotide sequence ID" value="NZ_MSZX01000001.1"/>
</dbReference>
<evidence type="ECO:0000313" key="3">
    <source>
        <dbReference type="EMBL" id="OPA80950.1"/>
    </source>
</evidence>
<dbReference type="InterPro" id="IPR050259">
    <property type="entry name" value="SDR"/>
</dbReference>
<keyword evidence="4" id="KW-1185">Reference proteome</keyword>
<evidence type="ECO:0000256" key="2">
    <source>
        <dbReference type="ARBA" id="ARBA00023002"/>
    </source>
</evidence>
<dbReference type="PRINTS" id="PR00080">
    <property type="entry name" value="SDRFAMILY"/>
</dbReference>
<dbReference type="STRING" id="1324314.BVG16_00970"/>
<dbReference type="PANTHER" id="PTHR42879">
    <property type="entry name" value="3-OXOACYL-(ACYL-CARRIER-PROTEIN) REDUCTASE"/>
    <property type="match status" value="1"/>
</dbReference>
<dbReference type="Proteomes" id="UP000190188">
    <property type="component" value="Unassembled WGS sequence"/>
</dbReference>
<dbReference type="NCBIfam" id="NF005559">
    <property type="entry name" value="PRK07231.1"/>
    <property type="match status" value="1"/>
</dbReference>
<dbReference type="Gene3D" id="3.40.50.720">
    <property type="entry name" value="NAD(P)-binding Rossmann-like Domain"/>
    <property type="match status" value="1"/>
</dbReference>